<evidence type="ECO:0000313" key="2">
    <source>
        <dbReference type="EMBL" id="URE02192.1"/>
    </source>
</evidence>
<name>A0A9E7FWJ0_9LILI</name>
<proteinExistence type="predicted"/>
<protein>
    <submittedName>
        <fullName evidence="2">Uncharacterized protein</fullName>
    </submittedName>
</protein>
<dbReference type="Proteomes" id="UP001055439">
    <property type="component" value="Chromosome 5"/>
</dbReference>
<gene>
    <name evidence="2" type="ORF">MUK42_18478</name>
</gene>
<keyword evidence="3" id="KW-1185">Reference proteome</keyword>
<dbReference type="AlphaFoldDB" id="A0A9E7FWJ0"/>
<reference evidence="2" key="1">
    <citation type="submission" date="2022-05" db="EMBL/GenBank/DDBJ databases">
        <title>The Musa troglodytarum L. genome provides insights into the mechanism of non-climacteric behaviour and enrichment of carotenoids.</title>
        <authorList>
            <person name="Wang J."/>
        </authorList>
    </citation>
    <scope>NUCLEOTIDE SEQUENCE</scope>
    <source>
        <tissue evidence="2">Leaf</tissue>
    </source>
</reference>
<sequence>MAEETKRYHRKGQSTEPAPQPPLIYLYRSDLQVSSLLQPWTQAAAPSENASTPCSLLRPACFKDHRRRREVAECLRRM</sequence>
<organism evidence="2 3">
    <name type="scientific">Musa troglodytarum</name>
    <name type="common">fe'i banana</name>
    <dbReference type="NCBI Taxonomy" id="320322"/>
    <lineage>
        <taxon>Eukaryota</taxon>
        <taxon>Viridiplantae</taxon>
        <taxon>Streptophyta</taxon>
        <taxon>Embryophyta</taxon>
        <taxon>Tracheophyta</taxon>
        <taxon>Spermatophyta</taxon>
        <taxon>Magnoliopsida</taxon>
        <taxon>Liliopsida</taxon>
        <taxon>Zingiberales</taxon>
        <taxon>Musaceae</taxon>
        <taxon>Musa</taxon>
    </lineage>
</organism>
<evidence type="ECO:0000256" key="1">
    <source>
        <dbReference type="SAM" id="MobiDB-lite"/>
    </source>
</evidence>
<dbReference type="EMBL" id="CP097507">
    <property type="protein sequence ID" value="URE02192.1"/>
    <property type="molecule type" value="Genomic_DNA"/>
</dbReference>
<feature type="region of interest" description="Disordered" evidence="1">
    <location>
        <begin position="1"/>
        <end position="21"/>
    </location>
</feature>
<accession>A0A9E7FWJ0</accession>
<evidence type="ECO:0000313" key="3">
    <source>
        <dbReference type="Proteomes" id="UP001055439"/>
    </source>
</evidence>